<organism evidence="2 3">
    <name type="scientific">Pleurodeles waltl</name>
    <name type="common">Iberian ribbed newt</name>
    <dbReference type="NCBI Taxonomy" id="8319"/>
    <lineage>
        <taxon>Eukaryota</taxon>
        <taxon>Metazoa</taxon>
        <taxon>Chordata</taxon>
        <taxon>Craniata</taxon>
        <taxon>Vertebrata</taxon>
        <taxon>Euteleostomi</taxon>
        <taxon>Amphibia</taxon>
        <taxon>Batrachia</taxon>
        <taxon>Caudata</taxon>
        <taxon>Salamandroidea</taxon>
        <taxon>Salamandridae</taxon>
        <taxon>Pleurodelinae</taxon>
        <taxon>Pleurodeles</taxon>
    </lineage>
</organism>
<sequence length="129" mass="14052">MWHHRWGLGQTRRGPAGGGINVLLRFPQSPRPKINRRHRTRSRPTATILTRRSGLRKSAGVPGHLEGPEPADVDPGPSPLDLGRACQRLKTPGPARERAVPRIGRPEGPGSGLFLHAFSLFLSTPSEVP</sequence>
<accession>A0AAV7T3Y0</accession>
<evidence type="ECO:0000256" key="1">
    <source>
        <dbReference type="SAM" id="MobiDB-lite"/>
    </source>
</evidence>
<proteinExistence type="predicted"/>
<evidence type="ECO:0000313" key="3">
    <source>
        <dbReference type="Proteomes" id="UP001066276"/>
    </source>
</evidence>
<dbReference type="AlphaFoldDB" id="A0AAV7T3Y0"/>
<reference evidence="2" key="1">
    <citation type="journal article" date="2022" name="bioRxiv">
        <title>Sequencing and chromosome-scale assembly of the giantPleurodeles waltlgenome.</title>
        <authorList>
            <person name="Brown T."/>
            <person name="Elewa A."/>
            <person name="Iarovenko S."/>
            <person name="Subramanian E."/>
            <person name="Araus A.J."/>
            <person name="Petzold A."/>
            <person name="Susuki M."/>
            <person name="Suzuki K.-i.T."/>
            <person name="Hayashi T."/>
            <person name="Toyoda A."/>
            <person name="Oliveira C."/>
            <person name="Osipova E."/>
            <person name="Leigh N.D."/>
            <person name="Simon A."/>
            <person name="Yun M.H."/>
        </authorList>
    </citation>
    <scope>NUCLEOTIDE SEQUENCE</scope>
    <source>
        <strain evidence="2">20211129_DDA</strain>
        <tissue evidence="2">Liver</tissue>
    </source>
</reference>
<feature type="region of interest" description="Disordered" evidence="1">
    <location>
        <begin position="1"/>
        <end position="109"/>
    </location>
</feature>
<dbReference type="Proteomes" id="UP001066276">
    <property type="component" value="Chromosome 4_1"/>
</dbReference>
<name>A0AAV7T3Y0_PLEWA</name>
<feature type="compositionally biased region" description="Basic residues" evidence="1">
    <location>
        <begin position="33"/>
        <end position="42"/>
    </location>
</feature>
<protein>
    <submittedName>
        <fullName evidence="2">Uncharacterized protein</fullName>
    </submittedName>
</protein>
<evidence type="ECO:0000313" key="2">
    <source>
        <dbReference type="EMBL" id="KAJ1170801.1"/>
    </source>
</evidence>
<keyword evidence="3" id="KW-1185">Reference proteome</keyword>
<dbReference type="EMBL" id="JANPWB010000007">
    <property type="protein sequence ID" value="KAJ1170801.1"/>
    <property type="molecule type" value="Genomic_DNA"/>
</dbReference>
<gene>
    <name evidence="2" type="ORF">NDU88_002672</name>
</gene>
<comment type="caution">
    <text evidence="2">The sequence shown here is derived from an EMBL/GenBank/DDBJ whole genome shotgun (WGS) entry which is preliminary data.</text>
</comment>